<keyword evidence="9" id="KW-1185">Reference proteome</keyword>
<dbReference type="RefSeq" id="WP_017750634.1">
    <property type="nucleotide sequence ID" value="NZ_CBXI010000003.1"/>
</dbReference>
<evidence type="ECO:0000256" key="5">
    <source>
        <dbReference type="HAMAP-Rule" id="MF_00014"/>
    </source>
</evidence>
<dbReference type="Pfam" id="PF05239">
    <property type="entry name" value="PRC"/>
    <property type="match status" value="1"/>
</dbReference>
<dbReference type="PANTHER" id="PTHR33692">
    <property type="entry name" value="RIBOSOME MATURATION FACTOR RIMM"/>
    <property type="match status" value="1"/>
</dbReference>
<evidence type="ECO:0000256" key="4">
    <source>
        <dbReference type="ARBA" id="ARBA00023186"/>
    </source>
</evidence>
<evidence type="ECO:0000256" key="1">
    <source>
        <dbReference type="ARBA" id="ARBA00022490"/>
    </source>
</evidence>
<feature type="domain" description="PRC-barrel" evidence="7">
    <location>
        <begin position="91"/>
        <end position="160"/>
    </location>
</feature>
<keyword evidence="1 5" id="KW-0963">Cytoplasm</keyword>
<dbReference type="InterPro" id="IPR009000">
    <property type="entry name" value="Transl_B-barrel_sf"/>
</dbReference>
<organism evidence="8 9">
    <name type="scientific">Clostridium tyrobutyricum DIVETGP</name>
    <dbReference type="NCBI Taxonomy" id="1408889"/>
    <lineage>
        <taxon>Bacteria</taxon>
        <taxon>Bacillati</taxon>
        <taxon>Bacillota</taxon>
        <taxon>Clostridia</taxon>
        <taxon>Eubacteriales</taxon>
        <taxon>Clostridiaceae</taxon>
        <taxon>Clostridium</taxon>
    </lineage>
</organism>
<feature type="domain" description="RimM N-terminal" evidence="6">
    <location>
        <begin position="6"/>
        <end position="83"/>
    </location>
</feature>
<name>W6NDT3_CLOTY</name>
<dbReference type="Gene3D" id="2.30.30.240">
    <property type="entry name" value="PRC-barrel domain"/>
    <property type="match status" value="1"/>
</dbReference>
<dbReference type="EMBL" id="CBXI010000003">
    <property type="protein sequence ID" value="CDL90147.1"/>
    <property type="molecule type" value="Genomic_DNA"/>
</dbReference>
<dbReference type="OrthoDB" id="9810331at2"/>
<dbReference type="GO" id="GO:0042274">
    <property type="term" value="P:ribosomal small subunit biogenesis"/>
    <property type="evidence" value="ECO:0007669"/>
    <property type="project" value="UniProtKB-UniRule"/>
</dbReference>
<reference evidence="8 9" key="1">
    <citation type="journal article" date="2015" name="Genome Announc.">
        <title>Draft Genome Sequence of Clostridium tyrobutyricum Strain DIVETGP, Isolated from Cow's Milk for Grana Padano Production.</title>
        <authorList>
            <person name="Soggiu A."/>
            <person name="Piras C."/>
            <person name="Gaiarsa S."/>
            <person name="Sassera D."/>
            <person name="Roncada P."/>
            <person name="Bendixen E."/>
            <person name="Brasca M."/>
            <person name="Bonizzi L."/>
        </authorList>
    </citation>
    <scope>NUCLEOTIDE SEQUENCE [LARGE SCALE GENOMIC DNA]</scope>
    <source>
        <strain evidence="8 9">DIVETGP</strain>
    </source>
</reference>
<evidence type="ECO:0000256" key="3">
    <source>
        <dbReference type="ARBA" id="ARBA00022552"/>
    </source>
</evidence>
<evidence type="ECO:0000259" key="6">
    <source>
        <dbReference type="Pfam" id="PF01782"/>
    </source>
</evidence>
<proteinExistence type="inferred from homology"/>
<keyword evidence="4 5" id="KW-0143">Chaperone</keyword>
<dbReference type="SUPFAM" id="SSF50447">
    <property type="entry name" value="Translation proteins"/>
    <property type="match status" value="1"/>
</dbReference>
<evidence type="ECO:0000256" key="2">
    <source>
        <dbReference type="ARBA" id="ARBA00022517"/>
    </source>
</evidence>
<dbReference type="PANTHER" id="PTHR33692:SF1">
    <property type="entry name" value="RIBOSOME MATURATION FACTOR RIMM"/>
    <property type="match status" value="1"/>
</dbReference>
<dbReference type="GO" id="GO:0005737">
    <property type="term" value="C:cytoplasm"/>
    <property type="evidence" value="ECO:0007669"/>
    <property type="project" value="UniProtKB-SubCell"/>
</dbReference>
<comment type="subcellular location">
    <subcellularLocation>
        <location evidence="5">Cytoplasm</location>
    </subcellularLocation>
</comment>
<evidence type="ECO:0000313" key="9">
    <source>
        <dbReference type="Proteomes" id="UP000019482"/>
    </source>
</evidence>
<comment type="domain">
    <text evidence="5">The PRC barrel domain binds ribosomal protein uS19.</text>
</comment>
<comment type="subunit">
    <text evidence="5">Binds ribosomal protein uS19.</text>
</comment>
<dbReference type="AlphaFoldDB" id="W6NDT3"/>
<keyword evidence="2 5" id="KW-0690">Ribosome biogenesis</keyword>
<dbReference type="SUPFAM" id="SSF50346">
    <property type="entry name" value="PRC-barrel domain"/>
    <property type="match status" value="1"/>
</dbReference>
<dbReference type="InterPro" id="IPR011961">
    <property type="entry name" value="RimM"/>
</dbReference>
<dbReference type="NCBIfam" id="TIGR02273">
    <property type="entry name" value="16S_RimM"/>
    <property type="match status" value="1"/>
</dbReference>
<dbReference type="InterPro" id="IPR036976">
    <property type="entry name" value="RimM_N_sf"/>
</dbReference>
<dbReference type="HAMAP" id="MF_00014">
    <property type="entry name" value="Ribosome_mat_RimM"/>
    <property type="match status" value="1"/>
</dbReference>
<comment type="caution">
    <text evidence="8">The sequence shown here is derived from an EMBL/GenBank/DDBJ whole genome shotgun (WGS) entry which is preliminary data.</text>
</comment>
<accession>W6NDT3</accession>
<dbReference type="GeneID" id="29419013"/>
<dbReference type="InterPro" id="IPR011033">
    <property type="entry name" value="PRC_barrel-like_sf"/>
</dbReference>
<evidence type="ECO:0000313" key="8">
    <source>
        <dbReference type="EMBL" id="CDL90147.1"/>
    </source>
</evidence>
<dbReference type="GO" id="GO:0006364">
    <property type="term" value="P:rRNA processing"/>
    <property type="evidence" value="ECO:0007669"/>
    <property type="project" value="UniProtKB-UniRule"/>
</dbReference>
<keyword evidence="3 5" id="KW-0698">rRNA processing</keyword>
<dbReference type="Pfam" id="PF01782">
    <property type="entry name" value="RimM"/>
    <property type="match status" value="1"/>
</dbReference>
<comment type="similarity">
    <text evidence="5">Belongs to the RimM family.</text>
</comment>
<dbReference type="GO" id="GO:0043022">
    <property type="term" value="F:ribosome binding"/>
    <property type="evidence" value="ECO:0007669"/>
    <property type="project" value="InterPro"/>
</dbReference>
<dbReference type="Proteomes" id="UP000019482">
    <property type="component" value="Unassembled WGS sequence"/>
</dbReference>
<dbReference type="Gene3D" id="2.40.30.60">
    <property type="entry name" value="RimM"/>
    <property type="match status" value="1"/>
</dbReference>
<evidence type="ECO:0000259" key="7">
    <source>
        <dbReference type="Pfam" id="PF05239"/>
    </source>
</evidence>
<sequence>MDQFITIGKIVNTHGIKGELKIYPLTDNLERFKQLHKVYIEEKETNVLNCKLQSKRVILKIEGIDTIEDAETYKEKYIQVEREHAVELTKDSYFISDIIGCDVFDDEDNYYGKVSEVIHTPNNDVYWIKEKKEILIPALENIVLNIDIEKSKIIIKPVSAWMAE</sequence>
<gene>
    <name evidence="5" type="primary">rimM</name>
    <name evidence="8" type="ORF">CTDIVETGP_0217</name>
</gene>
<dbReference type="InterPro" id="IPR002676">
    <property type="entry name" value="RimM_N"/>
</dbReference>
<protein>
    <recommendedName>
        <fullName evidence="5">Ribosome maturation factor RimM</fullName>
    </recommendedName>
</protein>
<dbReference type="GO" id="GO:0005840">
    <property type="term" value="C:ribosome"/>
    <property type="evidence" value="ECO:0007669"/>
    <property type="project" value="InterPro"/>
</dbReference>
<dbReference type="InterPro" id="IPR027275">
    <property type="entry name" value="PRC-brl_dom"/>
</dbReference>
<comment type="function">
    <text evidence="5">An accessory protein needed during the final step in the assembly of 30S ribosomal subunit, possibly for assembly of the head region. Essential for efficient processing of 16S rRNA. May be needed both before and after RbfA during the maturation of 16S rRNA. It has affinity for free ribosomal 30S subunits but not for 70S ribosomes.</text>
</comment>